<sequence>MLSSCNSLYLTTSDMLYGTRSSPSKSVFIAWRRLSRRTILLSRYLGIDTIFIHDSPPYLRAFLSTLNIVRRGRYNSILAQLPQGPLLASLALLKKLYKFKLFVDVHTGFLVYDNFKGYILNRPFYTMLSYCNNIILHNHTIYEEVVPPRLRERCIVVYDPWFLLEDFKKYCPSVCEEHEYVVFPASFAPDEPIDEVLSVLSRMKKIKVYVTGNANKHRDIVMKYKSSNIIFTGYIPDEEYYRLLCCAKAIVAGTKREYTALMSAWEALAFNKPLALSYTKTLYRIFAGYAYFYNLRNSKSVEDAIINAISSSQPAKEIYTKLKNETIQQLNQLKKYLHTT</sequence>
<proteinExistence type="predicted"/>
<reference evidence="1" key="1">
    <citation type="journal article" date="2020" name="mSystems">
        <title>Genome- and Community-Level Interaction Insights into Carbon Utilization and Element Cycling Functions of Hydrothermarchaeota in Hydrothermal Sediment.</title>
        <authorList>
            <person name="Zhou Z."/>
            <person name="Liu Y."/>
            <person name="Xu W."/>
            <person name="Pan J."/>
            <person name="Luo Z.H."/>
            <person name="Li M."/>
        </authorList>
    </citation>
    <scope>NUCLEOTIDE SEQUENCE</scope>
    <source>
        <strain evidence="1">SpSt-667</strain>
    </source>
</reference>
<dbReference type="GO" id="GO:0016740">
    <property type="term" value="F:transferase activity"/>
    <property type="evidence" value="ECO:0007669"/>
    <property type="project" value="UniProtKB-KW"/>
</dbReference>
<gene>
    <name evidence="1" type="ORF">ENU41_08890</name>
</gene>
<organism evidence="1">
    <name type="scientific">Ignisphaera aggregans</name>
    <dbReference type="NCBI Taxonomy" id="334771"/>
    <lineage>
        <taxon>Archaea</taxon>
        <taxon>Thermoproteota</taxon>
        <taxon>Thermoprotei</taxon>
        <taxon>Desulfurococcales</taxon>
        <taxon>Desulfurococcaceae</taxon>
        <taxon>Ignisphaera</taxon>
    </lineage>
</organism>
<dbReference type="SUPFAM" id="SSF53756">
    <property type="entry name" value="UDP-Glycosyltransferase/glycogen phosphorylase"/>
    <property type="match status" value="1"/>
</dbReference>
<dbReference type="AlphaFoldDB" id="A0A832CU68"/>
<dbReference type="EMBL" id="DTCK01000047">
    <property type="protein sequence ID" value="HGQ36770.1"/>
    <property type="molecule type" value="Genomic_DNA"/>
</dbReference>
<name>A0A832CU68_9CREN</name>
<accession>A0A832CU68</accession>
<evidence type="ECO:0000313" key="1">
    <source>
        <dbReference type="EMBL" id="HGQ36770.1"/>
    </source>
</evidence>
<keyword evidence="1" id="KW-0808">Transferase</keyword>
<dbReference type="Gene3D" id="3.40.50.2000">
    <property type="entry name" value="Glycogen Phosphorylase B"/>
    <property type="match status" value="1"/>
</dbReference>
<comment type="caution">
    <text evidence="1">The sequence shown here is derived from an EMBL/GenBank/DDBJ whole genome shotgun (WGS) entry which is preliminary data.</text>
</comment>
<protein>
    <submittedName>
        <fullName evidence="1">Glycosyltransferase family 1 protein</fullName>
    </submittedName>
</protein>